<evidence type="ECO:0000313" key="1">
    <source>
        <dbReference type="EMBL" id="VDO94961.1"/>
    </source>
</evidence>
<accession>A0A183NMQ3</accession>
<reference evidence="1 2" key="1">
    <citation type="submission" date="2018-11" db="EMBL/GenBank/DDBJ databases">
        <authorList>
            <consortium name="Pathogen Informatics"/>
        </authorList>
    </citation>
    <scope>NUCLEOTIDE SEQUENCE [LARGE SCALE GENOMIC DNA]</scope>
    <source>
        <strain>Denwood</strain>
        <strain evidence="2">Zambia</strain>
    </source>
</reference>
<evidence type="ECO:0000313" key="2">
    <source>
        <dbReference type="Proteomes" id="UP000269396"/>
    </source>
</evidence>
<keyword evidence="2" id="KW-1185">Reference proteome</keyword>
<gene>
    <name evidence="1" type="ORF">SMTD_LOCUS3389</name>
</gene>
<protein>
    <submittedName>
        <fullName evidence="1">Uncharacterized protein</fullName>
    </submittedName>
</protein>
<dbReference type="Proteomes" id="UP000269396">
    <property type="component" value="Unassembled WGS sequence"/>
</dbReference>
<dbReference type="AlphaFoldDB" id="A0A183NMQ3"/>
<dbReference type="STRING" id="31246.A0A183NMQ3"/>
<dbReference type="EMBL" id="UZAL01006053">
    <property type="protein sequence ID" value="VDO94961.1"/>
    <property type="molecule type" value="Genomic_DNA"/>
</dbReference>
<sequence length="71" mass="8315">MEKVKCILTKTLGEKAATDFIKACMEVYDTQMIKRRVSTLLDTRKMENRQVYEILIREKIRRSGFTGEVSL</sequence>
<proteinExistence type="predicted"/>
<organism evidence="1 2">
    <name type="scientific">Schistosoma mattheei</name>
    <dbReference type="NCBI Taxonomy" id="31246"/>
    <lineage>
        <taxon>Eukaryota</taxon>
        <taxon>Metazoa</taxon>
        <taxon>Spiralia</taxon>
        <taxon>Lophotrochozoa</taxon>
        <taxon>Platyhelminthes</taxon>
        <taxon>Trematoda</taxon>
        <taxon>Digenea</taxon>
        <taxon>Strigeidida</taxon>
        <taxon>Schistosomatoidea</taxon>
        <taxon>Schistosomatidae</taxon>
        <taxon>Schistosoma</taxon>
    </lineage>
</organism>
<name>A0A183NMQ3_9TREM</name>